<evidence type="ECO:0000313" key="2">
    <source>
        <dbReference type="EMBL" id="GAE90099.1"/>
    </source>
</evidence>
<dbReference type="GO" id="GO:0032259">
    <property type="term" value="P:methylation"/>
    <property type="evidence" value="ECO:0007669"/>
    <property type="project" value="UniProtKB-KW"/>
</dbReference>
<dbReference type="Pfam" id="PF05175">
    <property type="entry name" value="MTS"/>
    <property type="match status" value="1"/>
</dbReference>
<keyword evidence="2" id="KW-0489">Methyltransferase</keyword>
<name>W4VBH2_9FIRM</name>
<accession>W4VBH2</accession>
<organism evidence="2 3">
    <name type="scientific">Acetivibrio straminisolvens JCM 21531</name>
    <dbReference type="NCBI Taxonomy" id="1294263"/>
    <lineage>
        <taxon>Bacteria</taxon>
        <taxon>Bacillati</taxon>
        <taxon>Bacillota</taxon>
        <taxon>Clostridia</taxon>
        <taxon>Eubacteriales</taxon>
        <taxon>Oscillospiraceae</taxon>
        <taxon>Acetivibrio</taxon>
    </lineage>
</organism>
<dbReference type="InterPro" id="IPR029063">
    <property type="entry name" value="SAM-dependent_MTases_sf"/>
</dbReference>
<dbReference type="Gene3D" id="3.40.50.150">
    <property type="entry name" value="Vaccinia Virus protein VP39"/>
    <property type="match status" value="1"/>
</dbReference>
<keyword evidence="3" id="KW-1185">Reference proteome</keyword>
<dbReference type="AlphaFoldDB" id="W4VBH2"/>
<gene>
    <name evidence="2" type="ORF">JCM21531_3684</name>
</gene>
<dbReference type="PROSITE" id="PS00092">
    <property type="entry name" value="N6_MTASE"/>
    <property type="match status" value="1"/>
</dbReference>
<dbReference type="Proteomes" id="UP000019109">
    <property type="component" value="Unassembled WGS sequence"/>
</dbReference>
<dbReference type="InterPro" id="IPR002052">
    <property type="entry name" value="DNA_methylase_N6_adenine_CS"/>
</dbReference>
<dbReference type="EMBL" id="BAVR01000055">
    <property type="protein sequence ID" value="GAE90099.1"/>
    <property type="molecule type" value="Genomic_DNA"/>
</dbReference>
<keyword evidence="2" id="KW-0808">Transferase</keyword>
<dbReference type="CDD" id="cd02440">
    <property type="entry name" value="AdoMet_MTases"/>
    <property type="match status" value="1"/>
</dbReference>
<evidence type="ECO:0000313" key="3">
    <source>
        <dbReference type="Proteomes" id="UP000019109"/>
    </source>
</evidence>
<dbReference type="GO" id="GO:0003676">
    <property type="term" value="F:nucleic acid binding"/>
    <property type="evidence" value="ECO:0007669"/>
    <property type="project" value="InterPro"/>
</dbReference>
<evidence type="ECO:0000259" key="1">
    <source>
        <dbReference type="Pfam" id="PF05175"/>
    </source>
</evidence>
<comment type="caution">
    <text evidence="2">The sequence shown here is derived from an EMBL/GenBank/DDBJ whole genome shotgun (WGS) entry which is preliminary data.</text>
</comment>
<dbReference type="SUPFAM" id="SSF53335">
    <property type="entry name" value="S-adenosyl-L-methionine-dependent methyltransferases"/>
    <property type="match status" value="1"/>
</dbReference>
<dbReference type="PANTHER" id="PTHR47739:SF1">
    <property type="entry name" value="TRNA1(VAL) (ADENINE(37)-N6)-METHYLTRANSFERASE"/>
    <property type="match status" value="1"/>
</dbReference>
<dbReference type="InterPro" id="IPR007848">
    <property type="entry name" value="Small_mtfrase_dom"/>
</dbReference>
<feature type="domain" description="Methyltransferase small" evidence="1">
    <location>
        <begin position="35"/>
        <end position="172"/>
    </location>
</feature>
<dbReference type="PANTHER" id="PTHR47739">
    <property type="entry name" value="TRNA1(VAL) (ADENINE(37)-N6)-METHYLTRANSFERASE"/>
    <property type="match status" value="1"/>
</dbReference>
<dbReference type="GO" id="GO:0008757">
    <property type="term" value="F:S-adenosylmethionine-dependent methyltransferase activity"/>
    <property type="evidence" value="ECO:0007669"/>
    <property type="project" value="UniProtKB-ARBA"/>
</dbReference>
<sequence>MEIKLNENERIDDLQYKGLKIIQKIDGFCFGLDAVLLANFADIKKGDEVIDLGTGTGIISILIAGKTEAKSVTGLEIQEEMAEMAQRSVKLNNIEDRVKIVCGDIKESVEMFGASKFNVVVTNPPYMNQGGGLLNISDTKAISRHEIKCTLEDVIKASSKLLVPGGQFAMVHRPDRLVDIVWLMRKYSIEPKYLQFVHPSPRKKANLLLIKGARQGGVQLKMMEPLYVYDDNGNYSKEIDDIYSREVRKIE</sequence>
<dbReference type="InterPro" id="IPR050210">
    <property type="entry name" value="tRNA_Adenine-N(6)_MTase"/>
</dbReference>
<proteinExistence type="predicted"/>
<dbReference type="GO" id="GO:0008170">
    <property type="term" value="F:N-methyltransferase activity"/>
    <property type="evidence" value="ECO:0007669"/>
    <property type="project" value="UniProtKB-ARBA"/>
</dbReference>
<protein>
    <submittedName>
        <fullName evidence="2">O-methyltransferase</fullName>
    </submittedName>
</protein>
<reference evidence="2" key="1">
    <citation type="journal article" date="2014" name="Genome Announc.">
        <title>Draft Genome Sequence of Clostridium straminisolvens Strain JCM 21531T, Isolated from a Cellulose-Degrading Bacterial Community.</title>
        <authorList>
            <person name="Yuki M."/>
            <person name="Oshima K."/>
            <person name="Suda W."/>
            <person name="Sakamoto M."/>
            <person name="Kitamura K."/>
            <person name="Iida T."/>
            <person name="Hattori M."/>
            <person name="Ohkuma M."/>
        </authorList>
    </citation>
    <scope>NUCLEOTIDE SEQUENCE [LARGE SCALE GENOMIC DNA]</scope>
    <source>
        <strain evidence="2">JCM 21531</strain>
    </source>
</reference>
<dbReference type="STRING" id="1294263.JCM21531_3684"/>